<reference evidence="3 4" key="1">
    <citation type="journal article" date="2011" name="Stand. Genomic Sci.">
        <title>Complete genome sequence of the gliding freshwater bacterium Fluviicola taffensis type strain (RW262).</title>
        <authorList>
            <person name="Woyke T."/>
            <person name="Chertkov O."/>
            <person name="Lapidus A."/>
            <person name="Nolan M."/>
            <person name="Lucas S."/>
            <person name="Del Rio T.G."/>
            <person name="Tice H."/>
            <person name="Cheng J.F."/>
            <person name="Tapia R."/>
            <person name="Han C."/>
            <person name="Goodwin L."/>
            <person name="Pitluck S."/>
            <person name="Liolios K."/>
            <person name="Pagani I."/>
            <person name="Ivanova N."/>
            <person name="Huntemann M."/>
            <person name="Mavromatis K."/>
            <person name="Mikhailova N."/>
            <person name="Pati A."/>
            <person name="Chen A."/>
            <person name="Palaniappan K."/>
            <person name="Land M."/>
            <person name="Hauser L."/>
            <person name="Brambilla E.M."/>
            <person name="Rohde M."/>
            <person name="Mwirichia R."/>
            <person name="Sikorski J."/>
            <person name="Tindall B.J."/>
            <person name="Goker M."/>
            <person name="Bristow J."/>
            <person name="Eisen J.A."/>
            <person name="Markowitz V."/>
            <person name="Hugenholtz P."/>
            <person name="Klenk H.P."/>
            <person name="Kyrpides N.C."/>
        </authorList>
    </citation>
    <scope>NUCLEOTIDE SEQUENCE [LARGE SCALE GENOMIC DNA]</scope>
    <source>
        <strain evidence="4">DSM 16823 / RW262 / RW262</strain>
    </source>
</reference>
<proteinExistence type="predicted"/>
<feature type="region of interest" description="Disordered" evidence="1">
    <location>
        <begin position="167"/>
        <end position="213"/>
    </location>
</feature>
<dbReference type="Proteomes" id="UP000007463">
    <property type="component" value="Chromosome"/>
</dbReference>
<dbReference type="HOGENOM" id="CLU_556379_0_0_10"/>
<feature type="region of interest" description="Disordered" evidence="1">
    <location>
        <begin position="231"/>
        <end position="253"/>
    </location>
</feature>
<evidence type="ECO:0008006" key="5">
    <source>
        <dbReference type="Google" id="ProtNLM"/>
    </source>
</evidence>
<feature type="transmembrane region" description="Helical" evidence="2">
    <location>
        <begin position="44"/>
        <end position="66"/>
    </location>
</feature>
<keyword evidence="4" id="KW-1185">Reference proteome</keyword>
<keyword evidence="2" id="KW-0472">Membrane</keyword>
<evidence type="ECO:0000256" key="1">
    <source>
        <dbReference type="SAM" id="MobiDB-lite"/>
    </source>
</evidence>
<dbReference type="AlphaFoldDB" id="F2IDW5"/>
<feature type="compositionally biased region" description="Polar residues" evidence="1">
    <location>
        <begin position="170"/>
        <end position="196"/>
    </location>
</feature>
<keyword evidence="2" id="KW-1133">Transmembrane helix</keyword>
<name>F2IDW5_FLUTR</name>
<gene>
    <name evidence="3" type="ordered locus">Fluta_2522</name>
</gene>
<dbReference type="eggNOG" id="ENOG50314U0">
    <property type="taxonomic scope" value="Bacteria"/>
</dbReference>
<sequence>MKKDKNHIDKLFNDSLNQRSFDIPEAFLEDLNQRLDTSKRKRRIFFWLFTGLLCITGVSLVIFFSLQSPSFPLSSSKQFTQPTNYKFSQSYTAINPESGFGKISLSITEGKMTIFDTTTEKADCISTATIQTKKQAVEKQVQIGLYVQKYIQSKISKNNVNGQIVDAGNPDSQVPVSLNDLNKTSDKSISGNTTVNPKDDVKDSAGTESNSTIVSKMEKDSTLVFNHADTTFNPLTTSNEDSDDETKNKPNNNWRKEIQLYGGLGANFIKDVSTNKTYLDKLSENQSSILTASFGVNGNLSYKNFTFGSGLSYAQSGEKNSLDINKYYLKDSTVSEHIIDTILVLDSLGNWVQEIHDTTINHNYQFQDSTSQRTSFKNTYSWISIPIHFGYRFELGNYELIPRFGAQFNFGIAKNRGNFPNGDFTEIMEYQAVRFNISYLIQLEVRRNFNRWHIFINPTFKSMINPAISNDLLKRRYSSWGIQFGVGLKL</sequence>
<organism evidence="3 4">
    <name type="scientific">Fluviicola taffensis (strain DSM 16823 / NCIMB 13979 / RW262)</name>
    <dbReference type="NCBI Taxonomy" id="755732"/>
    <lineage>
        <taxon>Bacteria</taxon>
        <taxon>Pseudomonadati</taxon>
        <taxon>Bacteroidota</taxon>
        <taxon>Flavobacteriia</taxon>
        <taxon>Flavobacteriales</taxon>
        <taxon>Crocinitomicaceae</taxon>
        <taxon>Fluviicola</taxon>
    </lineage>
</organism>
<dbReference type="EMBL" id="CP002542">
    <property type="protein sequence ID" value="AEA44507.1"/>
    <property type="molecule type" value="Genomic_DNA"/>
</dbReference>
<evidence type="ECO:0000313" key="4">
    <source>
        <dbReference type="Proteomes" id="UP000007463"/>
    </source>
</evidence>
<protein>
    <recommendedName>
        <fullName evidence="5">Outer membrane protein beta-barrel domain-containing protein</fullName>
    </recommendedName>
</protein>
<dbReference type="STRING" id="755732.Fluta_2522"/>
<reference evidence="4" key="2">
    <citation type="submission" date="2011-02" db="EMBL/GenBank/DDBJ databases">
        <title>The complete genome of Fluviicola taffensis DSM 16823.</title>
        <authorList>
            <consortium name="US DOE Joint Genome Institute (JGI-PGF)"/>
            <person name="Lucas S."/>
            <person name="Copeland A."/>
            <person name="Lapidus A."/>
            <person name="Bruce D."/>
            <person name="Goodwin L."/>
            <person name="Pitluck S."/>
            <person name="Kyrpides N."/>
            <person name="Mavromatis K."/>
            <person name="Ivanova N."/>
            <person name="Mikhailova N."/>
            <person name="Pagani I."/>
            <person name="Chertkov O."/>
            <person name="Detter J.C."/>
            <person name="Han C."/>
            <person name="Tapia R."/>
            <person name="Land M."/>
            <person name="Hauser L."/>
            <person name="Markowitz V."/>
            <person name="Cheng J.-F."/>
            <person name="Hugenholtz P."/>
            <person name="Woyke T."/>
            <person name="Wu D."/>
            <person name="Tindall B."/>
            <person name="Pomrenke H.G."/>
            <person name="Brambilla E."/>
            <person name="Klenk H.-P."/>
            <person name="Eisen J.A."/>
        </authorList>
    </citation>
    <scope>NUCLEOTIDE SEQUENCE [LARGE SCALE GENOMIC DNA]</scope>
    <source>
        <strain evidence="4">DSM 16823 / RW262 / RW262</strain>
    </source>
</reference>
<evidence type="ECO:0000313" key="3">
    <source>
        <dbReference type="EMBL" id="AEA44507.1"/>
    </source>
</evidence>
<dbReference type="OrthoDB" id="1113942at2"/>
<dbReference type="RefSeq" id="WP_013687277.1">
    <property type="nucleotide sequence ID" value="NC_015321.1"/>
</dbReference>
<keyword evidence="2" id="KW-0812">Transmembrane</keyword>
<evidence type="ECO:0000256" key="2">
    <source>
        <dbReference type="SAM" id="Phobius"/>
    </source>
</evidence>
<dbReference type="KEGG" id="fte:Fluta_2522"/>
<accession>F2IDW5</accession>